<gene>
    <name evidence="1" type="ORF">SAMN04515625_1211</name>
</gene>
<name>A0A1H2UM02_9EURY</name>
<evidence type="ECO:0000313" key="2">
    <source>
        <dbReference type="Proteomes" id="UP000198669"/>
    </source>
</evidence>
<evidence type="ECO:0000313" key="1">
    <source>
        <dbReference type="EMBL" id="SDW56619.1"/>
    </source>
</evidence>
<dbReference type="InterPro" id="IPR055712">
    <property type="entry name" value="DUF7288"/>
</dbReference>
<protein>
    <submittedName>
        <fullName evidence="1">Uncharacterized protein</fullName>
    </submittedName>
</protein>
<dbReference type="EMBL" id="FNMU01000003">
    <property type="protein sequence ID" value="SDW56619.1"/>
    <property type="molecule type" value="Genomic_DNA"/>
</dbReference>
<proteinExistence type="predicted"/>
<dbReference type="Proteomes" id="UP000198669">
    <property type="component" value="Unassembled WGS sequence"/>
</dbReference>
<dbReference type="RefSeq" id="WP_234970440.1">
    <property type="nucleotide sequence ID" value="NZ_CP017921.1"/>
</dbReference>
<dbReference type="AlphaFoldDB" id="A0A1H2UM02"/>
<accession>A0A1H2UM02</accession>
<dbReference type="GeneID" id="30583400"/>
<dbReference type="Pfam" id="PF23959">
    <property type="entry name" value="DUF7288"/>
    <property type="match status" value="1"/>
</dbReference>
<sequence length="174" mass="18881">MEMNDKAQLQTIEGLAAALLITLTIMTVTQNSVLVTPQSEMQTEVQLQQIANDALNIVDSAPEGTFQTNLTESVAGLNLSQNANFNQPITEELDLLLSGKIIPDTVYNVDIAYVEGNNLKTKNVIMNGVPTENAVVGRRLVTLDNSTVTAAGGSWNINESSIRVVEVRLILWKV</sequence>
<organism evidence="1 2">
    <name type="scientific">Methanohalophilus halophilus</name>
    <dbReference type="NCBI Taxonomy" id="2177"/>
    <lineage>
        <taxon>Archaea</taxon>
        <taxon>Methanobacteriati</taxon>
        <taxon>Methanobacteriota</taxon>
        <taxon>Stenosarchaea group</taxon>
        <taxon>Methanomicrobia</taxon>
        <taxon>Methanosarcinales</taxon>
        <taxon>Methanosarcinaceae</taxon>
        <taxon>Methanohalophilus</taxon>
    </lineage>
</organism>
<reference evidence="1 2" key="1">
    <citation type="submission" date="2016-10" db="EMBL/GenBank/DDBJ databases">
        <authorList>
            <person name="de Groot N.N."/>
        </authorList>
    </citation>
    <scope>NUCLEOTIDE SEQUENCE [LARGE SCALE GENOMIC DNA]</scope>
    <source>
        <strain evidence="1 2">Z-7982</strain>
    </source>
</reference>